<feature type="chain" id="PRO_5046082099" evidence="1">
    <location>
        <begin position="23"/>
        <end position="286"/>
    </location>
</feature>
<dbReference type="InterPro" id="IPR002491">
    <property type="entry name" value="ABC_transptr_periplasmic_BD"/>
</dbReference>
<evidence type="ECO:0000259" key="2">
    <source>
        <dbReference type="PROSITE" id="PS50983"/>
    </source>
</evidence>
<dbReference type="RefSeq" id="WP_346581509.1">
    <property type="nucleotide sequence ID" value="NZ_JBDJLH010000001.1"/>
</dbReference>
<dbReference type="PROSITE" id="PS50983">
    <property type="entry name" value="FE_B12_PBP"/>
    <property type="match status" value="1"/>
</dbReference>
<feature type="domain" description="Fe/B12 periplasmic-binding" evidence="2">
    <location>
        <begin position="25"/>
        <end position="286"/>
    </location>
</feature>
<dbReference type="PANTHER" id="PTHR30535:SF4">
    <property type="entry name" value="HEMIN-BINDING PERIPLASMIC PROTEIN HMUT"/>
    <property type="match status" value="1"/>
</dbReference>
<feature type="signal peptide" evidence="1">
    <location>
        <begin position="1"/>
        <end position="22"/>
    </location>
</feature>
<dbReference type="Pfam" id="PF01497">
    <property type="entry name" value="Peripla_BP_2"/>
    <property type="match status" value="1"/>
</dbReference>
<evidence type="ECO:0000313" key="4">
    <source>
        <dbReference type="Proteomes" id="UP001409291"/>
    </source>
</evidence>
<keyword evidence="4" id="KW-1185">Reference proteome</keyword>
<name>A0ABV0BU33_9SPHI</name>
<gene>
    <name evidence="3" type="ORF">ABE541_13660</name>
</gene>
<sequence length="286" mass="30663">MSRFCFIIIIHCFTCLPFSVHAQQRIITLNSSITETIFGLGVGNRVVATDVTSVSPMAAAALPRVSKNRSVSAEGLLSFEPNIILANEGEVPAAIIRQVRAAGVKYIALKPNYTIPGALNYIQQVADAIGQPALGKGVVSQTKLSLNRITELVKSENKGKVPPKVLFIYARGTGTMSVAGKGSSLDAIIHLAGGKNAIQEFSDFKPYTTEALVQANPDIILLFDFGASSLGGEDAILKLPGMRITNAGKNKRILTMNASLLVNFSNRLPDAILELHRGFVRIMESK</sequence>
<proteinExistence type="predicted"/>
<keyword evidence="1" id="KW-0732">Signal</keyword>
<dbReference type="Gene3D" id="3.40.50.1980">
    <property type="entry name" value="Nitrogenase molybdenum iron protein domain"/>
    <property type="match status" value="2"/>
</dbReference>
<comment type="caution">
    <text evidence="3">The sequence shown here is derived from an EMBL/GenBank/DDBJ whole genome shotgun (WGS) entry which is preliminary data.</text>
</comment>
<protein>
    <submittedName>
        <fullName evidence="3">ABC transporter substrate-binding protein</fullName>
    </submittedName>
</protein>
<accession>A0ABV0BU33</accession>
<organism evidence="3 4">
    <name type="scientific">Sphingobacterium kitahiroshimense</name>
    <dbReference type="NCBI Taxonomy" id="470446"/>
    <lineage>
        <taxon>Bacteria</taxon>
        <taxon>Pseudomonadati</taxon>
        <taxon>Bacteroidota</taxon>
        <taxon>Sphingobacteriia</taxon>
        <taxon>Sphingobacteriales</taxon>
        <taxon>Sphingobacteriaceae</taxon>
        <taxon>Sphingobacterium</taxon>
    </lineage>
</organism>
<evidence type="ECO:0000313" key="3">
    <source>
        <dbReference type="EMBL" id="MEN5378306.1"/>
    </source>
</evidence>
<evidence type="ECO:0000256" key="1">
    <source>
        <dbReference type="SAM" id="SignalP"/>
    </source>
</evidence>
<dbReference type="EMBL" id="JBDJNQ010000006">
    <property type="protein sequence ID" value="MEN5378306.1"/>
    <property type="molecule type" value="Genomic_DNA"/>
</dbReference>
<reference evidence="3 4" key="1">
    <citation type="submission" date="2024-04" db="EMBL/GenBank/DDBJ databases">
        <title>WGS of bacteria from Torrens River.</title>
        <authorList>
            <person name="Wyrsch E.R."/>
            <person name="Drigo B."/>
        </authorList>
    </citation>
    <scope>NUCLEOTIDE SEQUENCE [LARGE SCALE GENOMIC DNA]</scope>
    <source>
        <strain evidence="3 4">TWI391</strain>
    </source>
</reference>
<dbReference type="InterPro" id="IPR050902">
    <property type="entry name" value="ABC_Transporter_SBP"/>
</dbReference>
<dbReference type="Proteomes" id="UP001409291">
    <property type="component" value="Unassembled WGS sequence"/>
</dbReference>
<dbReference type="PANTHER" id="PTHR30535">
    <property type="entry name" value="VITAMIN B12-BINDING PROTEIN"/>
    <property type="match status" value="1"/>
</dbReference>
<dbReference type="SUPFAM" id="SSF53807">
    <property type="entry name" value="Helical backbone' metal receptor"/>
    <property type="match status" value="1"/>
</dbReference>